<evidence type="ECO:0000313" key="3">
    <source>
        <dbReference type="Proteomes" id="UP000786560"/>
    </source>
</evidence>
<gene>
    <name evidence="2" type="ORF">K8U73_07330</name>
</gene>
<feature type="transmembrane region" description="Helical" evidence="1">
    <location>
        <begin position="12"/>
        <end position="35"/>
    </location>
</feature>
<protein>
    <submittedName>
        <fullName evidence="2">Uncharacterized protein</fullName>
    </submittedName>
</protein>
<dbReference type="Proteomes" id="UP000786560">
    <property type="component" value="Unassembled WGS sequence"/>
</dbReference>
<reference evidence="2" key="1">
    <citation type="journal article" date="2021" name="PeerJ">
        <title>Extensive microbial diversity within the chicken gut microbiome revealed by metagenomics and culture.</title>
        <authorList>
            <person name="Gilroy R."/>
            <person name="Ravi A."/>
            <person name="Getino M."/>
            <person name="Pursley I."/>
            <person name="Horton D.L."/>
            <person name="Alikhan N.F."/>
            <person name="Baker D."/>
            <person name="Gharbi K."/>
            <person name="Hall N."/>
            <person name="Watson M."/>
            <person name="Adriaenssens E.M."/>
            <person name="Foster-Nyarko E."/>
            <person name="Jarju S."/>
            <person name="Secka A."/>
            <person name="Antonio M."/>
            <person name="Oren A."/>
            <person name="Chaudhuri R.R."/>
            <person name="La Ragione R."/>
            <person name="Hildebrand F."/>
            <person name="Pallen M.J."/>
        </authorList>
    </citation>
    <scope>NUCLEOTIDE SEQUENCE</scope>
    <source>
        <strain evidence="2">ChiBcolR7-4860</strain>
    </source>
</reference>
<keyword evidence="1" id="KW-1133">Transmembrane helix</keyword>
<sequence>MSEWLATLPWWAWVVIILGVVVAAIWCGFQIWVVAHRGILPDRVRAAASRGIRISDDDAKTIHLHARPWGIIVHVPHGWMTDAEAGRLAGDLAHRWNREVTLVKPTRCVWSLWMQPMWVSICVREVTDVAEPQTSR</sequence>
<name>A0A921IXZ4_9BIFI</name>
<dbReference type="AlphaFoldDB" id="A0A921IXZ4"/>
<comment type="caution">
    <text evidence="2">The sequence shown here is derived from an EMBL/GenBank/DDBJ whole genome shotgun (WGS) entry which is preliminary data.</text>
</comment>
<keyword evidence="1" id="KW-0472">Membrane</keyword>
<evidence type="ECO:0000256" key="1">
    <source>
        <dbReference type="SAM" id="Phobius"/>
    </source>
</evidence>
<dbReference type="EMBL" id="DYUX01000024">
    <property type="protein sequence ID" value="HJG42174.1"/>
    <property type="molecule type" value="Genomic_DNA"/>
</dbReference>
<evidence type="ECO:0000313" key="2">
    <source>
        <dbReference type="EMBL" id="HJG42174.1"/>
    </source>
</evidence>
<organism evidence="2 3">
    <name type="scientific">Bifidobacterium pullorum subsp. gallinarum</name>
    <dbReference type="NCBI Taxonomy" id="78344"/>
    <lineage>
        <taxon>Bacteria</taxon>
        <taxon>Bacillati</taxon>
        <taxon>Actinomycetota</taxon>
        <taxon>Actinomycetes</taxon>
        <taxon>Bifidobacteriales</taxon>
        <taxon>Bifidobacteriaceae</taxon>
        <taxon>Bifidobacterium</taxon>
    </lineage>
</organism>
<reference evidence="2" key="2">
    <citation type="submission" date="2021-09" db="EMBL/GenBank/DDBJ databases">
        <authorList>
            <person name="Gilroy R."/>
        </authorList>
    </citation>
    <scope>NUCLEOTIDE SEQUENCE</scope>
    <source>
        <strain evidence="2">ChiBcolR7-4860</strain>
    </source>
</reference>
<proteinExistence type="predicted"/>
<accession>A0A921IXZ4</accession>
<keyword evidence="1" id="KW-0812">Transmembrane</keyword>
<dbReference type="RefSeq" id="WP_278711552.1">
    <property type="nucleotide sequence ID" value="NZ_DYUX01000024.1"/>
</dbReference>